<dbReference type="AlphaFoldDB" id="B2VDT9"/>
<proteinExistence type="predicted"/>
<gene>
    <name evidence="2" type="ordered locus">ETA_19340</name>
</gene>
<dbReference type="Proteomes" id="UP000001726">
    <property type="component" value="Chromosome"/>
</dbReference>
<name>B2VDT9_ERWT9</name>
<evidence type="ECO:0000256" key="1">
    <source>
        <dbReference type="SAM" id="MobiDB-lite"/>
    </source>
</evidence>
<evidence type="ECO:0000313" key="2">
    <source>
        <dbReference type="EMBL" id="CAO96980.1"/>
    </source>
</evidence>
<keyword evidence="3" id="KW-1185">Reference proteome</keyword>
<dbReference type="HOGENOM" id="CLU_2464326_0_0_6"/>
<dbReference type="EMBL" id="CU468135">
    <property type="protein sequence ID" value="CAO96980.1"/>
    <property type="molecule type" value="Genomic_DNA"/>
</dbReference>
<protein>
    <submittedName>
        <fullName evidence="2">Uncharacterized protein</fullName>
    </submittedName>
</protein>
<evidence type="ECO:0000313" key="3">
    <source>
        <dbReference type="Proteomes" id="UP000001726"/>
    </source>
</evidence>
<sequence length="88" mass="9714">MAPITATTKLPKLKPSTRPKPKKVLIQPPTTAPITPRITVIISPPPSLPGIIHLAIIPAIRPKMIHERIPIEKLLSFFCLNLSTRKTL</sequence>
<organism evidence="2 3">
    <name type="scientific">Erwinia tasmaniensis (strain DSM 17950 / CFBP 7177 / CIP 109463 / NCPPB 4357 / Et1/99)</name>
    <dbReference type="NCBI Taxonomy" id="465817"/>
    <lineage>
        <taxon>Bacteria</taxon>
        <taxon>Pseudomonadati</taxon>
        <taxon>Pseudomonadota</taxon>
        <taxon>Gammaproteobacteria</taxon>
        <taxon>Enterobacterales</taxon>
        <taxon>Erwiniaceae</taxon>
        <taxon>Erwinia</taxon>
    </lineage>
</organism>
<accession>B2VDT9</accession>
<dbReference type="KEGG" id="eta:ETA_19340"/>
<feature type="region of interest" description="Disordered" evidence="1">
    <location>
        <begin position="1"/>
        <end position="30"/>
    </location>
</feature>
<reference evidence="2 3" key="1">
    <citation type="journal article" date="2008" name="Environ. Microbiol.">
        <title>The genome of Erwinia tasmaniensis strain Et1/99, a non-pathogenic bacterium in the genus Erwinia.</title>
        <authorList>
            <person name="Kube M."/>
            <person name="Migdoll A.M."/>
            <person name="Mueller I."/>
            <person name="Kuhl H."/>
            <person name="Beck A."/>
            <person name="Reinhardt R."/>
            <person name="Geider K."/>
        </authorList>
    </citation>
    <scope>NUCLEOTIDE SEQUENCE [LARGE SCALE GENOMIC DNA]</scope>
    <source>
        <strain evidence="3">DSM 17950 / CFBP 7177 / CIP 109463 / NCPPB 4357 / Et1/99</strain>
    </source>
</reference>
<feature type="compositionally biased region" description="Basic residues" evidence="1">
    <location>
        <begin position="11"/>
        <end position="23"/>
    </location>
</feature>
<dbReference type="STRING" id="465817.ETA_19340"/>